<comment type="caution">
    <text evidence="1">The sequence shown here is derived from an EMBL/GenBank/DDBJ whole genome shotgun (WGS) entry which is preliminary data.</text>
</comment>
<dbReference type="AlphaFoldDB" id="A0A812W011"/>
<evidence type="ECO:0000313" key="1">
    <source>
        <dbReference type="EMBL" id="CAE7660258.1"/>
    </source>
</evidence>
<feature type="non-terminal residue" evidence="1">
    <location>
        <position position="239"/>
    </location>
</feature>
<dbReference type="Proteomes" id="UP000601435">
    <property type="component" value="Unassembled WGS sequence"/>
</dbReference>
<proteinExistence type="predicted"/>
<name>A0A812W011_9DINO</name>
<evidence type="ECO:0000313" key="2">
    <source>
        <dbReference type="Proteomes" id="UP000601435"/>
    </source>
</evidence>
<feature type="non-terminal residue" evidence="1">
    <location>
        <position position="1"/>
    </location>
</feature>
<dbReference type="OrthoDB" id="407296at2759"/>
<protein>
    <submittedName>
        <fullName evidence="1">Uncharacterized protein</fullName>
    </submittedName>
</protein>
<keyword evidence="2" id="KW-1185">Reference proteome</keyword>
<sequence length="239" mass="26928">DIQMSMLETLFGSGYQMEQLFVDPADLGHTAVARHRTYIYIWPKHLTEYLHDVHELYAKISQKIGKVVRTRASDYMVTGVFPRMLQELELCYRRSIGYRKDSNGSMRYLLTPREEETLRSLDTSYIERFGRHPASDADLFYCLGDNASFSKTWSAVSGKLPTFRRSGGVMLQRSTETVMSGCDKLAALGWPVTPEQALNMGCSQMPCRDPRRADQVAGNAMHLSNAALILLLGLACFGP</sequence>
<accession>A0A812W011</accession>
<dbReference type="EMBL" id="CAJNJA010031732">
    <property type="protein sequence ID" value="CAE7660258.1"/>
    <property type="molecule type" value="Genomic_DNA"/>
</dbReference>
<organism evidence="1 2">
    <name type="scientific">Symbiodinium necroappetens</name>
    <dbReference type="NCBI Taxonomy" id="1628268"/>
    <lineage>
        <taxon>Eukaryota</taxon>
        <taxon>Sar</taxon>
        <taxon>Alveolata</taxon>
        <taxon>Dinophyceae</taxon>
        <taxon>Suessiales</taxon>
        <taxon>Symbiodiniaceae</taxon>
        <taxon>Symbiodinium</taxon>
    </lineage>
</organism>
<gene>
    <name evidence="1" type="ORF">SNEC2469_LOCUS18747</name>
</gene>
<reference evidence="1" key="1">
    <citation type="submission" date="2021-02" db="EMBL/GenBank/DDBJ databases">
        <authorList>
            <person name="Dougan E. K."/>
            <person name="Rhodes N."/>
            <person name="Thang M."/>
            <person name="Chan C."/>
        </authorList>
    </citation>
    <scope>NUCLEOTIDE SEQUENCE</scope>
</reference>